<gene>
    <name evidence="1" type="ORF">SLS58_001976</name>
</gene>
<organism evidence="1 2">
    <name type="scientific">Diplodia intermedia</name>
    <dbReference type="NCBI Taxonomy" id="856260"/>
    <lineage>
        <taxon>Eukaryota</taxon>
        <taxon>Fungi</taxon>
        <taxon>Dikarya</taxon>
        <taxon>Ascomycota</taxon>
        <taxon>Pezizomycotina</taxon>
        <taxon>Dothideomycetes</taxon>
        <taxon>Dothideomycetes incertae sedis</taxon>
        <taxon>Botryosphaeriales</taxon>
        <taxon>Botryosphaeriaceae</taxon>
        <taxon>Diplodia</taxon>
    </lineage>
</organism>
<reference evidence="1 2" key="1">
    <citation type="journal article" date="2023" name="Plant Dis.">
        <title>First Report of Diplodia intermedia Causing Canker and Dieback Diseases on Apple Trees in Canada.</title>
        <authorList>
            <person name="Ellouze W."/>
            <person name="Ilyukhin E."/>
            <person name="Sulman M."/>
            <person name="Ali S."/>
        </authorList>
    </citation>
    <scope>NUCLEOTIDE SEQUENCE [LARGE SCALE GENOMIC DNA]</scope>
    <source>
        <strain evidence="1 2">M45-28</strain>
    </source>
</reference>
<accession>A0ABR3U0E3</accession>
<evidence type="ECO:0000313" key="2">
    <source>
        <dbReference type="Proteomes" id="UP001521184"/>
    </source>
</evidence>
<protein>
    <submittedName>
        <fullName evidence="1">Uncharacterized protein</fullName>
    </submittedName>
</protein>
<evidence type="ECO:0000313" key="1">
    <source>
        <dbReference type="EMBL" id="KAL1648796.1"/>
    </source>
</evidence>
<comment type="caution">
    <text evidence="1">The sequence shown here is derived from an EMBL/GenBank/DDBJ whole genome shotgun (WGS) entry which is preliminary data.</text>
</comment>
<sequence>MALRRTTRLKVMQGTSIKGVRRVLTGSMEDTATASKCHRPQLGIIPRAAIALRLTGRHLLTEGLVNRQYSISRLDTPEVTPVKHRTVNTVRMGRGSIRLDTMAAQHRRSLAGSRDS</sequence>
<dbReference type="Proteomes" id="UP001521184">
    <property type="component" value="Unassembled WGS sequence"/>
</dbReference>
<dbReference type="EMBL" id="JAKEKT020000008">
    <property type="protein sequence ID" value="KAL1648796.1"/>
    <property type="molecule type" value="Genomic_DNA"/>
</dbReference>
<proteinExistence type="predicted"/>
<name>A0ABR3U0E3_9PEZI</name>
<keyword evidence="2" id="KW-1185">Reference proteome</keyword>